<feature type="domain" description="SUZ" evidence="2">
    <location>
        <begin position="38"/>
        <end position="135"/>
    </location>
</feature>
<protein>
    <recommendedName>
        <fullName evidence="2">SUZ domain-containing protein</fullName>
    </recommendedName>
</protein>
<feature type="compositionally biased region" description="Polar residues" evidence="1">
    <location>
        <begin position="166"/>
        <end position="182"/>
    </location>
</feature>
<evidence type="ECO:0000313" key="3">
    <source>
        <dbReference type="EMBL" id="TKA66985.1"/>
    </source>
</evidence>
<proteinExistence type="predicted"/>
<reference evidence="3 4" key="1">
    <citation type="submission" date="2017-03" db="EMBL/GenBank/DDBJ databases">
        <title>Genomes of endolithic fungi from Antarctica.</title>
        <authorList>
            <person name="Coleine C."/>
            <person name="Masonjones S."/>
            <person name="Stajich J.E."/>
        </authorList>
    </citation>
    <scope>NUCLEOTIDE SEQUENCE [LARGE SCALE GENOMIC DNA]</scope>
    <source>
        <strain evidence="3 4">CCFEE 5184</strain>
    </source>
</reference>
<evidence type="ECO:0000256" key="1">
    <source>
        <dbReference type="SAM" id="MobiDB-lite"/>
    </source>
</evidence>
<dbReference type="PROSITE" id="PS51673">
    <property type="entry name" value="SUZ"/>
    <property type="match status" value="1"/>
</dbReference>
<dbReference type="InterPro" id="IPR024771">
    <property type="entry name" value="SUZ"/>
</dbReference>
<feature type="compositionally biased region" description="Low complexity" evidence="1">
    <location>
        <begin position="137"/>
        <end position="153"/>
    </location>
</feature>
<dbReference type="EMBL" id="NAJQ01000604">
    <property type="protein sequence ID" value="TKA66985.1"/>
    <property type="molecule type" value="Genomic_DNA"/>
</dbReference>
<feature type="compositionally biased region" description="Basic and acidic residues" evidence="1">
    <location>
        <begin position="96"/>
        <end position="130"/>
    </location>
</feature>
<feature type="compositionally biased region" description="Gly residues" evidence="1">
    <location>
        <begin position="222"/>
        <end position="235"/>
    </location>
</feature>
<evidence type="ECO:0000313" key="4">
    <source>
        <dbReference type="Proteomes" id="UP000309340"/>
    </source>
</evidence>
<dbReference type="STRING" id="329884.A0A4U0WYN0"/>
<gene>
    <name evidence="3" type="ORF">B0A55_11235</name>
</gene>
<dbReference type="OrthoDB" id="5422283at2759"/>
<organism evidence="3 4">
    <name type="scientific">Friedmanniomyces simplex</name>
    <dbReference type="NCBI Taxonomy" id="329884"/>
    <lineage>
        <taxon>Eukaryota</taxon>
        <taxon>Fungi</taxon>
        <taxon>Dikarya</taxon>
        <taxon>Ascomycota</taxon>
        <taxon>Pezizomycotina</taxon>
        <taxon>Dothideomycetes</taxon>
        <taxon>Dothideomycetidae</taxon>
        <taxon>Mycosphaerellales</taxon>
        <taxon>Teratosphaeriaceae</taxon>
        <taxon>Friedmanniomyces</taxon>
    </lineage>
</organism>
<feature type="compositionally biased region" description="Acidic residues" evidence="1">
    <location>
        <begin position="86"/>
        <end position="95"/>
    </location>
</feature>
<evidence type="ECO:0000259" key="2">
    <source>
        <dbReference type="PROSITE" id="PS51673"/>
    </source>
</evidence>
<sequence>MATQKTGVRDAWDDDDWVNPSKPEEPAPPTKLTKSQKRAQHQELQKQLWDSAPQEFRPQVRLLSRKPAPPATTAKRDIANGVEGLSVDDGDDSEEEARKKQVREMEERTRRAKVEREEKQRKYAEVRERIMGSSTPGQTGSRESSQGRGSRTPRGGGRGNGSRGSQPTSAAHSPTRAASNISGLFDPEDMGRRMPLSKPSTPNPDGPTRQPRAPPSGHDSRGGFGFVGRGGKAPY</sequence>
<dbReference type="AlphaFoldDB" id="A0A4U0WYN0"/>
<accession>A0A4U0WYN0</accession>
<name>A0A4U0WYN0_9PEZI</name>
<dbReference type="Proteomes" id="UP000309340">
    <property type="component" value="Unassembled WGS sequence"/>
</dbReference>
<keyword evidence="4" id="KW-1185">Reference proteome</keyword>
<feature type="region of interest" description="Disordered" evidence="1">
    <location>
        <begin position="1"/>
        <end position="235"/>
    </location>
</feature>
<comment type="caution">
    <text evidence="3">The sequence shown here is derived from an EMBL/GenBank/DDBJ whole genome shotgun (WGS) entry which is preliminary data.</text>
</comment>